<dbReference type="RefSeq" id="WP_005913387.1">
    <property type="nucleotide sequence ID" value="NZ_KQ235737.1"/>
</dbReference>
<dbReference type="CDD" id="cd02696">
    <property type="entry name" value="MurNAc-LAA"/>
    <property type="match status" value="1"/>
</dbReference>
<name>A0A0M1VU30_FUSVC</name>
<keyword evidence="2" id="KW-0732">Signal</keyword>
<feature type="signal peptide" evidence="2">
    <location>
        <begin position="1"/>
        <end position="21"/>
    </location>
</feature>
<evidence type="ECO:0000256" key="1">
    <source>
        <dbReference type="ARBA" id="ARBA00022801"/>
    </source>
</evidence>
<feature type="chain" id="PRO_5005624959" description="MurNAc-LAA domain-containing protein" evidence="2">
    <location>
        <begin position="22"/>
        <end position="342"/>
    </location>
</feature>
<evidence type="ECO:0000313" key="5">
    <source>
        <dbReference type="Proteomes" id="UP000004925"/>
    </source>
</evidence>
<organism evidence="4 5">
    <name type="scientific">Fusobacterium vincentii 4_1_13</name>
    <dbReference type="NCBI Taxonomy" id="469606"/>
    <lineage>
        <taxon>Bacteria</taxon>
        <taxon>Fusobacteriati</taxon>
        <taxon>Fusobacteriota</taxon>
        <taxon>Fusobacteriia</taxon>
        <taxon>Fusobacteriales</taxon>
        <taxon>Fusobacteriaceae</taxon>
        <taxon>Fusobacterium</taxon>
    </lineage>
</organism>
<reference evidence="4 5" key="1">
    <citation type="submission" date="2011-10" db="EMBL/GenBank/DDBJ databases">
        <title>The Genome Sequence of Fusobacterium sp. 4_1_13.</title>
        <authorList>
            <consortium name="The Broad Institute Genome Sequencing Platform"/>
            <person name="Earl A."/>
            <person name="Ward D."/>
            <person name="Feldgarden M."/>
            <person name="Gevers D."/>
            <person name="Strauss J."/>
            <person name="Ambrose C."/>
            <person name="Allen-Vercoe E."/>
            <person name="Young S.K."/>
            <person name="Zeng Q."/>
            <person name="Gargeya S."/>
            <person name="Fitzgerald M."/>
            <person name="Haas B."/>
            <person name="Abouelleil A."/>
            <person name="Alvarado L."/>
            <person name="Arachchi H.M."/>
            <person name="Berlin A."/>
            <person name="Brown A."/>
            <person name="Chapman S.B."/>
            <person name="Chen Z."/>
            <person name="Dunbar C."/>
            <person name="Freedman E."/>
            <person name="Gearin G."/>
            <person name="Goldberg J."/>
            <person name="Griggs A."/>
            <person name="Gujja S."/>
            <person name="Heiman D."/>
            <person name="Howarth C."/>
            <person name="Larson L."/>
            <person name="Lui A."/>
            <person name="MacDonald P.J."/>
            <person name="Montmayeur A."/>
            <person name="Murphy C."/>
            <person name="Neiman D."/>
            <person name="Pearson M."/>
            <person name="Priest M."/>
            <person name="Roberts A."/>
            <person name="Saif S."/>
            <person name="Shea T."/>
            <person name="Shenoy N."/>
            <person name="Sisk P."/>
            <person name="Stolte C."/>
            <person name="Sykes S."/>
            <person name="Wortman J."/>
            <person name="Nusbaum C."/>
            <person name="Birren B."/>
        </authorList>
    </citation>
    <scope>NUCLEOTIDE SEQUENCE [LARGE SCALE GENOMIC DNA]</scope>
    <source>
        <strain evidence="4 5">4_1_13</strain>
    </source>
</reference>
<dbReference type="AlphaFoldDB" id="A0A0M1VU30"/>
<dbReference type="eggNOG" id="COG0860">
    <property type="taxonomic scope" value="Bacteria"/>
</dbReference>
<dbReference type="InterPro" id="IPR050695">
    <property type="entry name" value="N-acetylmuramoyl_amidase_3"/>
</dbReference>
<keyword evidence="1" id="KW-0378">Hydrolase</keyword>
<evidence type="ECO:0000259" key="3">
    <source>
        <dbReference type="SMART" id="SM00646"/>
    </source>
</evidence>
<dbReference type="PANTHER" id="PTHR30404:SF0">
    <property type="entry name" value="N-ACETYLMURAMOYL-L-ALANINE AMIDASE AMIC"/>
    <property type="match status" value="1"/>
</dbReference>
<sequence length="342" mass="38058">MKRKLFSIFFFFLLSVLSFSAKVNDVKFSNNKFSINLDAADGECLVSADEESRLIYIEIQNLDSSSFEKFSRNLELDIRGSNLFEDVIIDKSKDSVSLTLQIAPKVSYTMDATNKKIELNLQRTSKNKHLIVIDPGHGGKDPGAARGSVVEKKIVLAVGTYLRDELSKDFNVIMTRDSDFFVVLSERPKIGNKNKAALFVSVHANASDNKSANGVEVFYFSKKSSPYAERIANFENSIGEKYGDSSDKIIQISGELAYKKNQENSIRLAKKIVENIADRLEMRNGGVHGANFAVLRGFNGTGVLIELGFVSNSYDAEILVDAASQQKMAEEIAKSIREYLTR</sequence>
<dbReference type="HOGENOM" id="CLU_014322_2_0_0"/>
<dbReference type="Gene3D" id="3.40.630.40">
    <property type="entry name" value="Zn-dependent exopeptidases"/>
    <property type="match status" value="1"/>
</dbReference>
<dbReference type="PANTHER" id="PTHR30404">
    <property type="entry name" value="N-ACETYLMURAMOYL-L-ALANINE AMIDASE"/>
    <property type="match status" value="1"/>
</dbReference>
<dbReference type="Pfam" id="PF01520">
    <property type="entry name" value="Amidase_3"/>
    <property type="match status" value="1"/>
</dbReference>
<dbReference type="InterPro" id="IPR002508">
    <property type="entry name" value="MurNAc-LAA_cat"/>
</dbReference>
<gene>
    <name evidence="4" type="ORF">FSCG_00900</name>
</gene>
<feature type="domain" description="MurNAc-LAA" evidence="3">
    <location>
        <begin position="188"/>
        <end position="337"/>
    </location>
</feature>
<evidence type="ECO:0000313" key="4">
    <source>
        <dbReference type="EMBL" id="EEO40187.1"/>
    </source>
</evidence>
<accession>A0A0M1VU30</accession>
<dbReference type="Proteomes" id="UP000004925">
    <property type="component" value="Unassembled WGS sequence"/>
</dbReference>
<dbReference type="SUPFAM" id="SSF53187">
    <property type="entry name" value="Zn-dependent exopeptidases"/>
    <property type="match status" value="1"/>
</dbReference>
<proteinExistence type="predicted"/>
<dbReference type="GO" id="GO:0008745">
    <property type="term" value="F:N-acetylmuramoyl-L-alanine amidase activity"/>
    <property type="evidence" value="ECO:0007669"/>
    <property type="project" value="InterPro"/>
</dbReference>
<dbReference type="FunFam" id="3.40.630.40:FF:000005">
    <property type="entry name" value="N-acetylmuramoyl-L-alanine amidase (AmiA)"/>
    <property type="match status" value="1"/>
</dbReference>
<dbReference type="SMART" id="SM00646">
    <property type="entry name" value="Ami_3"/>
    <property type="match status" value="1"/>
</dbReference>
<evidence type="ECO:0000256" key="2">
    <source>
        <dbReference type="SAM" id="SignalP"/>
    </source>
</evidence>
<dbReference type="EMBL" id="ACDE02000019">
    <property type="protein sequence ID" value="EEO40187.1"/>
    <property type="molecule type" value="Genomic_DNA"/>
</dbReference>
<comment type="caution">
    <text evidence="4">The sequence shown here is derived from an EMBL/GenBank/DDBJ whole genome shotgun (WGS) entry which is preliminary data.</text>
</comment>
<protein>
    <recommendedName>
        <fullName evidence="3">MurNAc-LAA domain-containing protein</fullName>
    </recommendedName>
</protein>
<dbReference type="GO" id="GO:0009253">
    <property type="term" value="P:peptidoglycan catabolic process"/>
    <property type="evidence" value="ECO:0007669"/>
    <property type="project" value="InterPro"/>
</dbReference>
<dbReference type="GO" id="GO:0030288">
    <property type="term" value="C:outer membrane-bounded periplasmic space"/>
    <property type="evidence" value="ECO:0007669"/>
    <property type="project" value="TreeGrafter"/>
</dbReference>